<gene>
    <name evidence="1" type="ORF">AAT19DRAFT_16734</name>
</gene>
<dbReference type="PANTHER" id="PTHR38645">
    <property type="entry name" value="CHROMOSOME 9, WHOLE GENOME SHOTGUN SEQUENCE"/>
    <property type="match status" value="1"/>
</dbReference>
<dbReference type="Proteomes" id="UP000239560">
    <property type="component" value="Unassembled WGS sequence"/>
</dbReference>
<accession>A0A2T0A4A1</accession>
<evidence type="ECO:0000313" key="1">
    <source>
        <dbReference type="EMBL" id="PRQ72810.1"/>
    </source>
</evidence>
<dbReference type="OrthoDB" id="21418at2759"/>
<sequence length="200" mass="22488">MDSLGSLNTALPPNEQAEALLASSFRQAALSITALFKQGKKATSKAFIAGQRQALQEAPLAGGGGAVGPVDVARLINFICPLFDILPALHAPNFHVPTSRLDFRFLQSSLDLYVRTTCTLPRSSLTLPSRALSNPNLPFRPDHSPRTRTTRPRTKVAQLESWWERKCRWEQGRERDEYACFYSWRGRRCSRSGCSRRRRD</sequence>
<dbReference type="EMBL" id="LCTV02000009">
    <property type="protein sequence ID" value="PRQ72810.1"/>
    <property type="molecule type" value="Genomic_DNA"/>
</dbReference>
<evidence type="ECO:0000313" key="2">
    <source>
        <dbReference type="Proteomes" id="UP000239560"/>
    </source>
</evidence>
<reference evidence="1 2" key="1">
    <citation type="journal article" date="2018" name="Elife">
        <title>Functional genomics of lipid metabolism in the oleaginous yeast Rhodosporidium toruloides.</title>
        <authorList>
            <person name="Coradetti S.T."/>
            <person name="Pinel D."/>
            <person name="Geiselman G."/>
            <person name="Ito M."/>
            <person name="Mondo S."/>
            <person name="Reilly M.C."/>
            <person name="Cheng Y.F."/>
            <person name="Bauer S."/>
            <person name="Grigoriev I."/>
            <person name="Gladden J.M."/>
            <person name="Simmons B.A."/>
            <person name="Brem R."/>
            <person name="Arkin A.P."/>
            <person name="Skerker J.M."/>
        </authorList>
    </citation>
    <scope>NUCLEOTIDE SEQUENCE [LARGE SCALE GENOMIC DNA]</scope>
    <source>
        <strain evidence="1 2">NBRC 0880</strain>
    </source>
</reference>
<comment type="caution">
    <text evidence="1">The sequence shown here is derived from an EMBL/GenBank/DDBJ whole genome shotgun (WGS) entry which is preliminary data.</text>
</comment>
<dbReference type="PANTHER" id="PTHR38645:SF1">
    <property type="entry name" value="YALI0F12243P"/>
    <property type="match status" value="1"/>
</dbReference>
<dbReference type="AlphaFoldDB" id="A0A2T0A4A1"/>
<organism evidence="1 2">
    <name type="scientific">Rhodotorula toruloides</name>
    <name type="common">Yeast</name>
    <name type="synonym">Rhodosporidium toruloides</name>
    <dbReference type="NCBI Taxonomy" id="5286"/>
    <lineage>
        <taxon>Eukaryota</taxon>
        <taxon>Fungi</taxon>
        <taxon>Dikarya</taxon>
        <taxon>Basidiomycota</taxon>
        <taxon>Pucciniomycotina</taxon>
        <taxon>Microbotryomycetes</taxon>
        <taxon>Sporidiobolales</taxon>
        <taxon>Sporidiobolaceae</taxon>
        <taxon>Rhodotorula</taxon>
    </lineage>
</organism>
<name>A0A2T0A4A1_RHOTO</name>
<protein>
    <submittedName>
        <fullName evidence="1">Uncharacterized protein</fullName>
    </submittedName>
</protein>
<proteinExistence type="predicted"/>